<comment type="caution">
    <text evidence="2">The sequence shown here is derived from an EMBL/GenBank/DDBJ whole genome shotgun (WGS) entry which is preliminary data.</text>
</comment>
<evidence type="ECO:0000313" key="3">
    <source>
        <dbReference type="Proteomes" id="UP001205035"/>
    </source>
</evidence>
<accession>A0AAJ1CBN5</accession>
<dbReference type="EMBL" id="JANGBQ010000002">
    <property type="protein sequence ID" value="MCQ5081546.1"/>
    <property type="molecule type" value="Genomic_DNA"/>
</dbReference>
<feature type="region of interest" description="Disordered" evidence="1">
    <location>
        <begin position="27"/>
        <end position="51"/>
    </location>
</feature>
<reference evidence="2" key="1">
    <citation type="submission" date="2022-06" db="EMBL/GenBank/DDBJ databases">
        <title>Isolation of gut microbiota from human fecal samples.</title>
        <authorList>
            <person name="Pamer E.G."/>
            <person name="Barat B."/>
            <person name="Waligurski E."/>
            <person name="Medina S."/>
            <person name="Paddock L."/>
            <person name="Mostad J."/>
        </authorList>
    </citation>
    <scope>NUCLEOTIDE SEQUENCE</scope>
    <source>
        <strain evidence="2">DFI.6.22</strain>
    </source>
</reference>
<sequence length="51" mass="5438">MKKQTMTYEAPELYLISVCVEKGFAASSGIEPGTGGGELGGTRSLSYDDYE</sequence>
<name>A0AAJ1CBN5_9BACT</name>
<dbReference type="RefSeq" id="WP_022333645.1">
    <property type="nucleotide sequence ID" value="NZ_AP025562.1"/>
</dbReference>
<proteinExistence type="predicted"/>
<gene>
    <name evidence="2" type="ORF">NE651_01400</name>
</gene>
<protein>
    <submittedName>
        <fullName evidence="2">Uncharacterized protein</fullName>
    </submittedName>
</protein>
<evidence type="ECO:0000256" key="1">
    <source>
        <dbReference type="SAM" id="MobiDB-lite"/>
    </source>
</evidence>
<dbReference type="Proteomes" id="UP001205035">
    <property type="component" value="Unassembled WGS sequence"/>
</dbReference>
<evidence type="ECO:0000313" key="2">
    <source>
        <dbReference type="EMBL" id="MCQ5081546.1"/>
    </source>
</evidence>
<organism evidence="2 3">
    <name type="scientific">Alistipes onderdonkii</name>
    <dbReference type="NCBI Taxonomy" id="328813"/>
    <lineage>
        <taxon>Bacteria</taxon>
        <taxon>Pseudomonadati</taxon>
        <taxon>Bacteroidota</taxon>
        <taxon>Bacteroidia</taxon>
        <taxon>Bacteroidales</taxon>
        <taxon>Rikenellaceae</taxon>
        <taxon>Alistipes</taxon>
    </lineage>
</organism>
<dbReference type="AlphaFoldDB" id="A0AAJ1CBN5"/>